<gene>
    <name evidence="2" type="ORF">C4B63_13g249</name>
</gene>
<evidence type="ECO:0000313" key="3">
    <source>
        <dbReference type="Proteomes" id="UP000246121"/>
    </source>
</evidence>
<feature type="region of interest" description="Disordered" evidence="1">
    <location>
        <begin position="1200"/>
        <end position="1222"/>
    </location>
</feature>
<dbReference type="VEuPathDB" id="TriTrypDB:TcCLB.504097.30"/>
<sequence length="1336" mass="149554">MRASWVLTDALSIPLSRSCINVARATYSSRHARQMERLFGPAWHHADFPRTAVGKVSGTVRDHLRTSLGPKKNAELRAKAVELGLVSDEHDTPSVEFGGKGSSSSSDPLLEFLEKNEDEAALLLAMWTSLRRSCLHASEISESISLTARWFLHHLIRMRAIAAAAHFYQRLLALGLQLQKWDVVLLLSNLPYDRCTTVAASQSDEWMREKRLSQWAARRERERRKGGEEIKAKPKKGANNARYEKLGDEAGERRGPEAGAAASISAFSPQPTNSAHADTPSRDSGETVKNALGTVKKTPLRQPDWVRRWLLYEASMGNVEFPDGEECLPATRTEKLDEFCCTDTLGAHEDLLQDSLEANCLMGLTAQLKHLMVLQDAGIFLETKKKRDSQKSATNVWRCTPTRRHRRYWAEALHIASIYMESRPATKHDTSLPDELRDVIRRAVMCSGSWKVCLHYLEANQRHKIKLSRKDYAKFVLMAAEEEPWRKNPSIEQYMLHHFIPHFSDLTAASYAVQAMWLAYACSVKLDRPESYVELIGTRAMNLPSAIKGAIMFAKLAVSHLHIEVERYRTEAAAEQLLATSIRLGLFSHVGESMSENAPSSLTEPTERPASAPLTGVILPEWLRDSFLLVCICLPRVLALAPILVVSQDDAVQINSFLLDALYSRIGVWGIFSRLYLVEPVAPARRTQETSLMAASMALCVLRAALALCVAHSEFSLQNRGVALFTPKQLKLFLGMGLEALSAISSHASGSAELRSFMLILVRTASRLTTEVCRFFSLNPGSERVLFGVTSEETVGSLSLMVQILLLLHADTSGWRFPVATQFRLRSLLRPNSGLGKQVRRSLRQKEARQLDALLCRRGRGKARNSDVSPKAQRLRVFSPEDVARIDATAKMHKLVYFAAISHENDITAIEDVLISRLQSMQSDDAFLLLRVALHHLRLRPGTFGMPFFVKVLQRLCIGATSEAQGKSLWLRAISVYWDAVEHTACHSISLNGAQVNKNQSFRNYERDVLSALLLPMLQLSMAMKRRDMGWVWLNHWVSLHTPAERDTYWGMRNVQARSTLLDRRALHMSLKLILNAQRREAVEGPSVELTPAPFISLHCEVAVRHANWRVALDILLQPFVHSLNCGSSVTPLPNIVAGSALRILCRAPTNMSNTALRLREIQGDQWDLQSANALLLLLVRQRRWKIALQHVKEMLPALDRASNTPAGSTATGNSSNRTEKSEEQLKMNQAFFLLYGLRACAIGGCGEEAAELYDRVKVLLTETRPDTALKNAVTHDRGKHLEELLFASFEPDEVTTTVSSASDGNDQLRIVSGQARRYFLRAMTKKCLFSQGLHK</sequence>
<dbReference type="VEuPathDB" id="TriTrypDB:TcCLB.506679.190"/>
<dbReference type="VEuPathDB" id="TriTrypDB:C4B63_13g249"/>
<dbReference type="VEuPathDB" id="TriTrypDB:TcCL_ESM09699"/>
<dbReference type="VEuPathDB" id="TriTrypDB:Tc_MARK_8552"/>
<dbReference type="VEuPathDB" id="TriTrypDB:TcYC6_0079710"/>
<feature type="region of interest" description="Disordered" evidence="1">
    <location>
        <begin position="217"/>
        <end position="295"/>
    </location>
</feature>
<feature type="compositionally biased region" description="Basic and acidic residues" evidence="1">
    <location>
        <begin position="217"/>
        <end position="232"/>
    </location>
</feature>
<dbReference type="VEuPathDB" id="TriTrypDB:ECC02_003901"/>
<dbReference type="Proteomes" id="UP000246121">
    <property type="component" value="Unassembled WGS sequence"/>
</dbReference>
<organism evidence="2 3">
    <name type="scientific">Trypanosoma cruzi</name>
    <dbReference type="NCBI Taxonomy" id="5693"/>
    <lineage>
        <taxon>Eukaryota</taxon>
        <taxon>Discoba</taxon>
        <taxon>Euglenozoa</taxon>
        <taxon>Kinetoplastea</taxon>
        <taxon>Metakinetoplastina</taxon>
        <taxon>Trypanosomatida</taxon>
        <taxon>Trypanosomatidae</taxon>
        <taxon>Trypanosoma</taxon>
        <taxon>Schizotrypanum</taxon>
    </lineage>
</organism>
<accession>A0A2V2VS45</accession>
<evidence type="ECO:0000313" key="2">
    <source>
        <dbReference type="EMBL" id="PWU98078.1"/>
    </source>
</evidence>
<dbReference type="VEuPathDB" id="TriTrypDB:TcBrA4_0004220"/>
<dbReference type="EMBL" id="PRFA01000013">
    <property type="protein sequence ID" value="PWU98078.1"/>
    <property type="molecule type" value="Genomic_DNA"/>
</dbReference>
<protein>
    <submittedName>
        <fullName evidence="2">Uncharacterized protein</fullName>
    </submittedName>
</protein>
<proteinExistence type="predicted"/>
<dbReference type="VEuPathDB" id="TriTrypDB:TCSYLVIO_009999"/>
<dbReference type="VEuPathDB" id="TriTrypDB:BCY84_16202"/>
<reference evidence="2 3" key="1">
    <citation type="journal article" date="2018" name="Microb. Genom.">
        <title>Expanding an expanded genome: long-read sequencing of Trypanosoma cruzi.</title>
        <authorList>
            <person name="Berna L."/>
            <person name="Rodriguez M."/>
            <person name="Chiribao M.L."/>
            <person name="Parodi-Talice A."/>
            <person name="Pita S."/>
            <person name="Rijo G."/>
            <person name="Alvarez-Valin F."/>
            <person name="Robello C."/>
        </authorList>
    </citation>
    <scope>NUCLEOTIDE SEQUENCE [LARGE SCALE GENOMIC DNA]</scope>
    <source>
        <strain evidence="2 3">Dm28c</strain>
    </source>
</reference>
<feature type="compositionally biased region" description="Polar residues" evidence="1">
    <location>
        <begin position="265"/>
        <end position="276"/>
    </location>
</feature>
<feature type="compositionally biased region" description="Polar residues" evidence="1">
    <location>
        <begin position="1202"/>
        <end position="1217"/>
    </location>
</feature>
<dbReference type="VEuPathDB" id="TriTrypDB:TCDM_01131"/>
<feature type="compositionally biased region" description="Basic and acidic residues" evidence="1">
    <location>
        <begin position="242"/>
        <end position="256"/>
    </location>
</feature>
<dbReference type="VEuPathDB" id="TriTrypDB:C3747_7g446"/>
<evidence type="ECO:0000256" key="1">
    <source>
        <dbReference type="SAM" id="MobiDB-lite"/>
    </source>
</evidence>
<name>A0A2V2VS45_TRYCR</name>
<comment type="caution">
    <text evidence="2">The sequence shown here is derived from an EMBL/GenBank/DDBJ whole genome shotgun (WGS) entry which is preliminary data.</text>
</comment>
<dbReference type="VEuPathDB" id="TriTrypDB:TCDM_01130"/>
<dbReference type="VEuPathDB" id="TriTrypDB:TcG_01279"/>